<sequence length="98" mass="11550">MSYVLINMLFFRFINLVCEYLETIQVKMIPKYKQKSYILDKMHRGVVWVCIGTTIVSTMLLVFKGFIYYRYAKPAMREAQMKASKELLEEGSYKELAG</sequence>
<organism evidence="6 7">
    <name type="scientific">Xylocopa violacea</name>
    <name type="common">Violet carpenter bee</name>
    <name type="synonym">Apis violacea</name>
    <dbReference type="NCBI Taxonomy" id="135666"/>
    <lineage>
        <taxon>Eukaryota</taxon>
        <taxon>Metazoa</taxon>
        <taxon>Ecdysozoa</taxon>
        <taxon>Arthropoda</taxon>
        <taxon>Hexapoda</taxon>
        <taxon>Insecta</taxon>
        <taxon>Pterygota</taxon>
        <taxon>Neoptera</taxon>
        <taxon>Endopterygota</taxon>
        <taxon>Hymenoptera</taxon>
        <taxon>Apocrita</taxon>
        <taxon>Aculeata</taxon>
        <taxon>Apoidea</taxon>
        <taxon>Anthophila</taxon>
        <taxon>Apidae</taxon>
        <taxon>Xylocopa</taxon>
        <taxon>Xylocopa</taxon>
    </lineage>
</organism>
<proteinExistence type="predicted"/>
<comment type="subcellular location">
    <subcellularLocation>
        <location evidence="1">Membrane</location>
        <topology evidence="1">Single-pass membrane protein</topology>
    </subcellularLocation>
</comment>
<keyword evidence="2 5" id="KW-0812">Transmembrane</keyword>
<keyword evidence="4 5" id="KW-0472">Membrane</keyword>
<keyword evidence="7" id="KW-1185">Reference proteome</keyword>
<evidence type="ECO:0000256" key="1">
    <source>
        <dbReference type="ARBA" id="ARBA00004167"/>
    </source>
</evidence>
<reference evidence="6 7" key="1">
    <citation type="submission" date="2024-08" db="EMBL/GenBank/DDBJ databases">
        <authorList>
            <person name="Will J Nash"/>
            <person name="Angela Man"/>
            <person name="Seanna McTaggart"/>
            <person name="Kendall Baker"/>
            <person name="Tom Barker"/>
            <person name="Leah Catchpole"/>
            <person name="Alex Durrant"/>
            <person name="Karim Gharbi"/>
            <person name="Naomi Irish"/>
            <person name="Gemy Kaithakottil"/>
            <person name="Debby Ku"/>
            <person name="Aaliyah Providence"/>
            <person name="Felix Shaw"/>
            <person name="David Swarbreck"/>
            <person name="Chris Watkins"/>
            <person name="Ann M. McCartney"/>
            <person name="Giulio Formenti"/>
            <person name="Alice Mouton"/>
            <person name="Noel Vella"/>
            <person name="Bjorn M von Reumont"/>
            <person name="Adriana Vella"/>
            <person name="Wilfried Haerty"/>
        </authorList>
    </citation>
    <scope>NUCLEOTIDE SEQUENCE [LARGE SCALE GENOMIC DNA]</scope>
</reference>
<feature type="transmembrane region" description="Helical" evidence="5">
    <location>
        <begin position="45"/>
        <end position="69"/>
    </location>
</feature>
<dbReference type="InterPro" id="IPR029208">
    <property type="entry name" value="COX14"/>
</dbReference>
<evidence type="ECO:0000313" key="7">
    <source>
        <dbReference type="Proteomes" id="UP001642520"/>
    </source>
</evidence>
<gene>
    <name evidence="6" type="ORF">XYLVIOL_LOCUS7806</name>
</gene>
<evidence type="ECO:0000256" key="4">
    <source>
        <dbReference type="ARBA" id="ARBA00023136"/>
    </source>
</evidence>
<comment type="caution">
    <text evidence="6">The sequence shown here is derived from an EMBL/GenBank/DDBJ whole genome shotgun (WGS) entry which is preliminary data.</text>
</comment>
<evidence type="ECO:0000313" key="6">
    <source>
        <dbReference type="EMBL" id="CAL7946492.1"/>
    </source>
</evidence>
<dbReference type="Pfam" id="PF14880">
    <property type="entry name" value="COX14"/>
    <property type="match status" value="1"/>
</dbReference>
<dbReference type="EMBL" id="CAXAJV020001294">
    <property type="protein sequence ID" value="CAL7946492.1"/>
    <property type="molecule type" value="Genomic_DNA"/>
</dbReference>
<evidence type="ECO:0000256" key="3">
    <source>
        <dbReference type="ARBA" id="ARBA00022989"/>
    </source>
</evidence>
<evidence type="ECO:0000256" key="5">
    <source>
        <dbReference type="SAM" id="Phobius"/>
    </source>
</evidence>
<keyword evidence="3 5" id="KW-1133">Transmembrane helix</keyword>
<name>A0ABP1P2M6_XYLVO</name>
<protein>
    <submittedName>
        <fullName evidence="6">Uncharacterized protein</fullName>
    </submittedName>
</protein>
<evidence type="ECO:0000256" key="2">
    <source>
        <dbReference type="ARBA" id="ARBA00022692"/>
    </source>
</evidence>
<dbReference type="Proteomes" id="UP001642520">
    <property type="component" value="Unassembled WGS sequence"/>
</dbReference>
<accession>A0ABP1P2M6</accession>